<dbReference type="SUPFAM" id="SSF51445">
    <property type="entry name" value="(Trans)glycosidases"/>
    <property type="match status" value="1"/>
</dbReference>
<keyword evidence="4" id="KW-1185">Reference proteome</keyword>
<comment type="similarity">
    <text evidence="1">Belongs to the glycosyl hydrolase 1 family.</text>
</comment>
<accession>A0AA38GVP6</accession>
<proteinExistence type="inferred from homology"/>
<dbReference type="PANTHER" id="PTHR10353">
    <property type="entry name" value="GLYCOSYL HYDROLASE"/>
    <property type="match status" value="1"/>
</dbReference>
<evidence type="ECO:0000256" key="2">
    <source>
        <dbReference type="SAM" id="MobiDB-lite"/>
    </source>
</evidence>
<dbReference type="PANTHER" id="PTHR10353:SF29">
    <property type="entry name" value="BETA-GLUCOSIDASE 11"/>
    <property type="match status" value="1"/>
</dbReference>
<dbReference type="InterPro" id="IPR017853">
    <property type="entry name" value="GH"/>
</dbReference>
<evidence type="ECO:0000313" key="4">
    <source>
        <dbReference type="Proteomes" id="UP000824469"/>
    </source>
</evidence>
<dbReference type="Proteomes" id="UP000824469">
    <property type="component" value="Unassembled WGS sequence"/>
</dbReference>
<dbReference type="EMBL" id="JAHRHJ020000001">
    <property type="protein sequence ID" value="KAH9329023.1"/>
    <property type="molecule type" value="Genomic_DNA"/>
</dbReference>
<organism evidence="3 4">
    <name type="scientific">Taxus chinensis</name>
    <name type="common">Chinese yew</name>
    <name type="synonym">Taxus wallichiana var. chinensis</name>
    <dbReference type="NCBI Taxonomy" id="29808"/>
    <lineage>
        <taxon>Eukaryota</taxon>
        <taxon>Viridiplantae</taxon>
        <taxon>Streptophyta</taxon>
        <taxon>Embryophyta</taxon>
        <taxon>Tracheophyta</taxon>
        <taxon>Spermatophyta</taxon>
        <taxon>Pinopsida</taxon>
        <taxon>Pinidae</taxon>
        <taxon>Conifers II</taxon>
        <taxon>Cupressales</taxon>
        <taxon>Taxaceae</taxon>
        <taxon>Taxus</taxon>
    </lineage>
</organism>
<feature type="region of interest" description="Disordered" evidence="2">
    <location>
        <begin position="984"/>
        <end position="1015"/>
    </location>
</feature>
<dbReference type="Pfam" id="PF00232">
    <property type="entry name" value="Glyco_hydro_1"/>
    <property type="match status" value="2"/>
</dbReference>
<gene>
    <name evidence="3" type="ORF">KI387_001131</name>
</gene>
<evidence type="ECO:0000256" key="1">
    <source>
        <dbReference type="ARBA" id="ARBA00010838"/>
    </source>
</evidence>
<reference evidence="3 4" key="1">
    <citation type="journal article" date="2021" name="Nat. Plants">
        <title>The Taxus genome provides insights into paclitaxel biosynthesis.</title>
        <authorList>
            <person name="Xiong X."/>
            <person name="Gou J."/>
            <person name="Liao Q."/>
            <person name="Li Y."/>
            <person name="Zhou Q."/>
            <person name="Bi G."/>
            <person name="Li C."/>
            <person name="Du R."/>
            <person name="Wang X."/>
            <person name="Sun T."/>
            <person name="Guo L."/>
            <person name="Liang H."/>
            <person name="Lu P."/>
            <person name="Wu Y."/>
            <person name="Zhang Z."/>
            <person name="Ro D.K."/>
            <person name="Shang Y."/>
            <person name="Huang S."/>
            <person name="Yan J."/>
        </authorList>
    </citation>
    <scope>NUCLEOTIDE SEQUENCE [LARGE SCALE GENOMIC DNA]</scope>
    <source>
        <strain evidence="3">Ta-2019</strain>
    </source>
</reference>
<evidence type="ECO:0000313" key="3">
    <source>
        <dbReference type="EMBL" id="KAH9329023.1"/>
    </source>
</evidence>
<evidence type="ECO:0008006" key="5">
    <source>
        <dbReference type="Google" id="ProtNLM"/>
    </source>
</evidence>
<protein>
    <recommendedName>
        <fullName evidence="5">Beta-glucosidase</fullName>
    </recommendedName>
</protein>
<dbReference type="GO" id="GO:0005975">
    <property type="term" value="P:carbohydrate metabolic process"/>
    <property type="evidence" value="ECO:0007669"/>
    <property type="project" value="InterPro"/>
</dbReference>
<dbReference type="PRINTS" id="PR00131">
    <property type="entry name" value="GLHYDRLASE1"/>
</dbReference>
<dbReference type="Gene3D" id="3.20.20.80">
    <property type="entry name" value="Glycosidases"/>
    <property type="match status" value="1"/>
</dbReference>
<dbReference type="InterPro" id="IPR001360">
    <property type="entry name" value="Glyco_hydro_1"/>
</dbReference>
<sequence length="1164" mass="133221">MRGEDNKTLGQAVVYMVGHVEGAPALDGRKPCVWDAFTHAGKMSDGSTGDVSADQYHHYKEDVLLMYEMGLDAYRFSISWSRLIPDGRGAINPKGLEYYNSLINELVAHGIEPHVTLYHFNLPQSLEDAYGGWLSPQIIEDFKAYTEVCFREFGDRVKHWTTFNEPAFIVFGYDWGYWPPQRCSYPFGLSGNCSAGDSKVEPYIGTHHVLLSHAEAVGVYREKFQEKQKGFIGLALFTSWFVPMTNSTKDIIATQRMLDFQIGCYIDPIVFGDYPSLMKETVGSRLPTFSKQQGKKLRASFDFIGAVHYSTLYVSEAYWPPGERDSIRDSLSTLSRYATANNEALPLSDALNDQPKADYLHSYLESLLSAIRNGSNAQGYFVWSLLDVFEFLYGFELRYGLFYVDFEDKNLKRYPTLSARWYSEFLKDLHQLQRILGKIKRKRVQTKVSQIKIASAMMKRDEREGSVESCITSKFVDINDTDLGPEPLSELIDRSRAGKTSLMRAIKSSGIIRASTFPVTTQLPEFVMECARSYHLLSRTIRDATGNTIIRLDAQFINYCLKIPTRPVVTTISMLDAGNRWEKHKADCVGIMNSKYMKKPRSPSKFLRTLPRSNLVQEVDDITKLLCRINGEANTHNFYSWMYAFIRTIEINKADSIINWAEIISDNIGEQLRSVRRTYNFKMTSYLVYAATSQGIFSKLDRRGILLKDPIFECYPQLTVPECHKDYKVVNDGFFYGFICKLNSDLKTNRVSKEAWEVVSQHGCIFIQFADFTYLRVTGFSGEPVKLPRYPSDKWVIMELCRQLVEMHDLQSKRHKSTGSFPITVGYYSCQSIHKARGIKAEMFSEYEHEFFPARLNFDPYGVAKKTISQEYSHVPSLEDFWMKCRNEYEVRKKDFNRLSVQQVFDYGLARIPADLTDDGPVLLDTYHQMGGDRAALQENIGGCHTIEERSAAVLVNTSNWLLTKGYCLDEALMNQITGNLSARDSIKRKHEGESSRRPEKLKVHKKSQTQEKVTSTAMQTFVFSPQPLRSSPLPEEKLKLQMAEFERALSLDNSKDGSHNTVANLDGEEPEHEMVVHSMTSHSPRSNFSKWLASQSIPEAREEINLEEHDLQLLLSLGGKDRRPKVAKVTSRLIIEESGKSSLRYQFQQRESRKASLRQQIYQ</sequence>
<feature type="compositionally biased region" description="Basic and acidic residues" evidence="2">
    <location>
        <begin position="991"/>
        <end position="1002"/>
    </location>
</feature>
<dbReference type="GO" id="GO:0008422">
    <property type="term" value="F:beta-glucosidase activity"/>
    <property type="evidence" value="ECO:0007669"/>
    <property type="project" value="TreeGrafter"/>
</dbReference>
<name>A0AA38GVP6_TAXCH</name>
<dbReference type="AlphaFoldDB" id="A0AA38GVP6"/>
<comment type="caution">
    <text evidence="3">The sequence shown here is derived from an EMBL/GenBank/DDBJ whole genome shotgun (WGS) entry which is preliminary data.</text>
</comment>